<protein>
    <submittedName>
        <fullName evidence="1">Extra-large guanine nucleotide-binding protein 1-like</fullName>
    </submittedName>
</protein>
<accession>A0ABD1V2A7</accession>
<reference evidence="2" key="1">
    <citation type="submission" date="2024-07" db="EMBL/GenBank/DDBJ databases">
        <title>Two chromosome-level genome assemblies of Korean endemic species Abeliophyllum distichum and Forsythia ovata (Oleaceae).</title>
        <authorList>
            <person name="Jang H."/>
        </authorList>
    </citation>
    <scope>NUCLEOTIDE SEQUENCE [LARGE SCALE GENOMIC DNA]</scope>
</reference>
<gene>
    <name evidence="1" type="ORF">Fot_23699</name>
</gene>
<dbReference type="EMBL" id="JBFOLJ010000006">
    <property type="protein sequence ID" value="KAL2531098.1"/>
    <property type="molecule type" value="Genomic_DNA"/>
</dbReference>
<name>A0ABD1V2A7_9LAMI</name>
<comment type="caution">
    <text evidence="1">The sequence shown here is derived from an EMBL/GenBank/DDBJ whole genome shotgun (WGS) entry which is preliminary data.</text>
</comment>
<proteinExistence type="predicted"/>
<evidence type="ECO:0000313" key="2">
    <source>
        <dbReference type="Proteomes" id="UP001604277"/>
    </source>
</evidence>
<evidence type="ECO:0000313" key="1">
    <source>
        <dbReference type="EMBL" id="KAL2531098.1"/>
    </source>
</evidence>
<sequence length="128" mass="14189">MEYSGLPVRYDTPKGVLVDVRRILTAVMATKVLSNLSLSVIQPIVKSKHFKKKLSNGLKGSEVIESPVSVVQLSKFGSFEEILSRKLENRDENSNSSGTLGFWKIAAPVSVLVEGDEYWSSITEFVQQ</sequence>
<dbReference type="Proteomes" id="UP001604277">
    <property type="component" value="Unassembled WGS sequence"/>
</dbReference>
<organism evidence="1 2">
    <name type="scientific">Forsythia ovata</name>
    <dbReference type="NCBI Taxonomy" id="205694"/>
    <lineage>
        <taxon>Eukaryota</taxon>
        <taxon>Viridiplantae</taxon>
        <taxon>Streptophyta</taxon>
        <taxon>Embryophyta</taxon>
        <taxon>Tracheophyta</taxon>
        <taxon>Spermatophyta</taxon>
        <taxon>Magnoliopsida</taxon>
        <taxon>eudicotyledons</taxon>
        <taxon>Gunneridae</taxon>
        <taxon>Pentapetalae</taxon>
        <taxon>asterids</taxon>
        <taxon>lamiids</taxon>
        <taxon>Lamiales</taxon>
        <taxon>Oleaceae</taxon>
        <taxon>Forsythieae</taxon>
        <taxon>Forsythia</taxon>
    </lineage>
</organism>
<dbReference type="AlphaFoldDB" id="A0ABD1V2A7"/>
<keyword evidence="2" id="KW-1185">Reference proteome</keyword>